<keyword evidence="1" id="KW-0472">Membrane</keyword>
<feature type="transmembrane region" description="Helical" evidence="1">
    <location>
        <begin position="218"/>
        <end position="237"/>
    </location>
</feature>
<feature type="transmembrane region" description="Helical" evidence="1">
    <location>
        <begin position="66"/>
        <end position="84"/>
    </location>
</feature>
<feature type="transmembrane region" description="Helical" evidence="1">
    <location>
        <begin position="257"/>
        <end position="281"/>
    </location>
</feature>
<comment type="caution">
    <text evidence="2">The sequence shown here is derived from an EMBL/GenBank/DDBJ whole genome shotgun (WGS) entry which is preliminary data.</text>
</comment>
<organism evidence="2 3">
    <name type="scientific">Microlunatus kandeliicorticis</name>
    <dbReference type="NCBI Taxonomy" id="1759536"/>
    <lineage>
        <taxon>Bacteria</taxon>
        <taxon>Bacillati</taxon>
        <taxon>Actinomycetota</taxon>
        <taxon>Actinomycetes</taxon>
        <taxon>Propionibacteriales</taxon>
        <taxon>Propionibacteriaceae</taxon>
        <taxon>Microlunatus</taxon>
    </lineage>
</organism>
<evidence type="ECO:0000313" key="2">
    <source>
        <dbReference type="EMBL" id="MBA8795490.1"/>
    </source>
</evidence>
<keyword evidence="3" id="KW-1185">Reference proteome</keyword>
<dbReference type="RefSeq" id="WP_182561106.1">
    <property type="nucleotide sequence ID" value="NZ_JACGWT010000005.1"/>
</dbReference>
<evidence type="ECO:0000313" key="3">
    <source>
        <dbReference type="Proteomes" id="UP000523079"/>
    </source>
</evidence>
<keyword evidence="1" id="KW-0812">Transmembrane</keyword>
<reference evidence="2 3" key="1">
    <citation type="submission" date="2020-07" db="EMBL/GenBank/DDBJ databases">
        <title>Sequencing the genomes of 1000 actinobacteria strains.</title>
        <authorList>
            <person name="Klenk H.-P."/>
        </authorList>
    </citation>
    <scope>NUCLEOTIDE SEQUENCE [LARGE SCALE GENOMIC DNA]</scope>
    <source>
        <strain evidence="2 3">DSM 100723</strain>
    </source>
</reference>
<evidence type="ECO:0008006" key="4">
    <source>
        <dbReference type="Google" id="ProtNLM"/>
    </source>
</evidence>
<dbReference type="AlphaFoldDB" id="A0A7W3IUR4"/>
<name>A0A7W3IUR4_9ACTN</name>
<protein>
    <recommendedName>
        <fullName evidence="4">ABC-2 type transport system permease protein</fullName>
    </recommendedName>
</protein>
<dbReference type="EMBL" id="JACGWT010000005">
    <property type="protein sequence ID" value="MBA8795490.1"/>
    <property type="molecule type" value="Genomic_DNA"/>
</dbReference>
<accession>A0A7W3IUR4</accession>
<feature type="transmembrane region" description="Helical" evidence="1">
    <location>
        <begin position="96"/>
        <end position="118"/>
    </location>
</feature>
<feature type="transmembrane region" description="Helical" evidence="1">
    <location>
        <begin position="170"/>
        <end position="197"/>
    </location>
</feature>
<proteinExistence type="predicted"/>
<sequence>MTSAAGELGTGLTPVLGTPVELGPGDPGLPVDPQLPARAPLVGDPAERRLHRQVWADLRWAFRPPWNWLAGVVINLVLGALWLFVDPLHHGDRRAWAVIVGSYFAVWVLADVTTTNVLGADAVRVTARLRHGIPLRRILLVKNLTLLIIVGLPTLLLTGGIALVDSHHAVAVLFTGLGVLFPILTWLGIGNLVSVAMPVAALPLRQRWINRRDRWRTLRWGVALGLPYALYALVSPVSDLPRLIDDNTVLHIHAHGARAITMAVTGLAFWVLGTALGLLVARHRAVRFDDLPDEWREEPLVRTLAKIRLDLATLLRLSRDRRRASRLP</sequence>
<feature type="transmembrane region" description="Helical" evidence="1">
    <location>
        <begin position="139"/>
        <end position="164"/>
    </location>
</feature>
<keyword evidence="1" id="KW-1133">Transmembrane helix</keyword>
<evidence type="ECO:0000256" key="1">
    <source>
        <dbReference type="SAM" id="Phobius"/>
    </source>
</evidence>
<dbReference type="Proteomes" id="UP000523079">
    <property type="component" value="Unassembled WGS sequence"/>
</dbReference>
<gene>
    <name evidence="2" type="ORF">FHX74_003126</name>
</gene>